<feature type="compositionally biased region" description="Basic residues" evidence="1">
    <location>
        <begin position="114"/>
        <end position="125"/>
    </location>
</feature>
<dbReference type="Proteomes" id="UP001152795">
    <property type="component" value="Unassembled WGS sequence"/>
</dbReference>
<evidence type="ECO:0000313" key="3">
    <source>
        <dbReference type="Proteomes" id="UP001152795"/>
    </source>
</evidence>
<gene>
    <name evidence="2" type="ORF">PACLA_8A064424</name>
</gene>
<accession>A0A6S7I7Y9</accession>
<sequence>MAQENQENIRRNELMAELENDEVNRQLCAVDIFSWSPETQEQVLAEWDGWQEPTAEKPGNCCVRSVDNLNRHMKMHERRGAEGEYTCNVCGEVFRNIFPFQAHQRDVHQVGGGKRTKTSTRRTKRQRTDEPEPPRPSTPVNEGASTSTVVNEGPQQFPQDPILPPSNLPSQLHRDH</sequence>
<dbReference type="InterPro" id="IPR013087">
    <property type="entry name" value="Znf_C2H2_type"/>
</dbReference>
<name>A0A6S7I7Y9_PARCT</name>
<dbReference type="PROSITE" id="PS00028">
    <property type="entry name" value="ZINC_FINGER_C2H2_1"/>
    <property type="match status" value="1"/>
</dbReference>
<proteinExistence type="predicted"/>
<protein>
    <submittedName>
        <fullName evidence="2">Zinc finger and SCAN domain-containing 22</fullName>
    </submittedName>
</protein>
<dbReference type="PROSITE" id="PS50157">
    <property type="entry name" value="ZINC_FINGER_C2H2_2"/>
    <property type="match status" value="1"/>
</dbReference>
<dbReference type="SUPFAM" id="SSF57667">
    <property type="entry name" value="beta-beta-alpha zinc fingers"/>
    <property type="match status" value="1"/>
</dbReference>
<evidence type="ECO:0000256" key="1">
    <source>
        <dbReference type="SAM" id="MobiDB-lite"/>
    </source>
</evidence>
<comment type="caution">
    <text evidence="2">The sequence shown here is derived from an EMBL/GenBank/DDBJ whole genome shotgun (WGS) entry which is preliminary data.</text>
</comment>
<dbReference type="SMART" id="SM00355">
    <property type="entry name" value="ZnF_C2H2"/>
    <property type="match status" value="2"/>
</dbReference>
<keyword evidence="3" id="KW-1185">Reference proteome</keyword>
<dbReference type="InterPro" id="IPR036236">
    <property type="entry name" value="Znf_C2H2_sf"/>
</dbReference>
<dbReference type="OrthoDB" id="6077919at2759"/>
<evidence type="ECO:0000313" key="2">
    <source>
        <dbReference type="EMBL" id="CAB4002631.1"/>
    </source>
</evidence>
<feature type="compositionally biased region" description="Polar residues" evidence="1">
    <location>
        <begin position="138"/>
        <end position="158"/>
    </location>
</feature>
<feature type="region of interest" description="Disordered" evidence="1">
    <location>
        <begin position="105"/>
        <end position="176"/>
    </location>
</feature>
<dbReference type="AlphaFoldDB" id="A0A6S7I7Y9"/>
<dbReference type="Gene3D" id="3.30.160.60">
    <property type="entry name" value="Classic Zinc Finger"/>
    <property type="match status" value="1"/>
</dbReference>
<dbReference type="EMBL" id="CACRXK020004403">
    <property type="protein sequence ID" value="CAB4002631.1"/>
    <property type="molecule type" value="Genomic_DNA"/>
</dbReference>
<dbReference type="Pfam" id="PF00096">
    <property type="entry name" value="zf-C2H2"/>
    <property type="match status" value="1"/>
</dbReference>
<reference evidence="2" key="1">
    <citation type="submission" date="2020-04" db="EMBL/GenBank/DDBJ databases">
        <authorList>
            <person name="Alioto T."/>
            <person name="Alioto T."/>
            <person name="Gomez Garrido J."/>
        </authorList>
    </citation>
    <scope>NUCLEOTIDE SEQUENCE</scope>
    <source>
        <strain evidence="2">A484AB</strain>
    </source>
</reference>
<organism evidence="2 3">
    <name type="scientific">Paramuricea clavata</name>
    <name type="common">Red gorgonian</name>
    <name type="synonym">Violescent sea-whip</name>
    <dbReference type="NCBI Taxonomy" id="317549"/>
    <lineage>
        <taxon>Eukaryota</taxon>
        <taxon>Metazoa</taxon>
        <taxon>Cnidaria</taxon>
        <taxon>Anthozoa</taxon>
        <taxon>Octocorallia</taxon>
        <taxon>Malacalcyonacea</taxon>
        <taxon>Plexauridae</taxon>
        <taxon>Paramuricea</taxon>
    </lineage>
</organism>